<gene>
    <name evidence="2" type="ORF">SAMN05216400_1536</name>
</gene>
<protein>
    <submittedName>
        <fullName evidence="2">Uncharacterized protein</fullName>
    </submittedName>
</protein>
<dbReference type="AlphaFoldDB" id="A0A1G9MPK5"/>
<feature type="transmembrane region" description="Helical" evidence="1">
    <location>
        <begin position="23"/>
        <end position="39"/>
    </location>
</feature>
<name>A0A1G9MPK5_STREI</name>
<evidence type="ECO:0000313" key="2">
    <source>
        <dbReference type="EMBL" id="SDL76226.1"/>
    </source>
</evidence>
<reference evidence="2 3" key="1">
    <citation type="submission" date="2016-10" db="EMBL/GenBank/DDBJ databases">
        <authorList>
            <person name="de Groot N.N."/>
        </authorList>
    </citation>
    <scope>NUCLEOTIDE SEQUENCE [LARGE SCALE GENOMIC DNA]</scope>
    <source>
        <strain evidence="2 3">Sb09</strain>
    </source>
</reference>
<feature type="transmembrane region" description="Helical" evidence="1">
    <location>
        <begin position="93"/>
        <end position="112"/>
    </location>
</feature>
<keyword evidence="1" id="KW-0812">Transmembrane</keyword>
<evidence type="ECO:0000313" key="3">
    <source>
        <dbReference type="Proteomes" id="UP000183162"/>
    </source>
</evidence>
<accession>A0A1G9MPK5</accession>
<keyword evidence="1" id="KW-1133">Transmembrane helix</keyword>
<keyword evidence="1" id="KW-0472">Membrane</keyword>
<sequence>MFVLLLLVIGLVFCIVYFRKKSIWLLCFNLISISLTFSYKLTKMGLASQNLALRIDYDHYLFSLSVIAFLLGIVVNILYIYEDTWLEKLVLGFGLVVISSSIFVAFSFYYAFGAISEYETVKENGKTYVLAGESLGLHHYFRHKYEVVSKYLRYAKPIDYDIDHLSERVYDGKSYEEYFDIK</sequence>
<feature type="transmembrane region" description="Helical" evidence="1">
    <location>
        <begin position="60"/>
        <end position="81"/>
    </location>
</feature>
<dbReference type="Proteomes" id="UP000183162">
    <property type="component" value="Unassembled WGS sequence"/>
</dbReference>
<dbReference type="EMBL" id="FNGX01000005">
    <property type="protein sequence ID" value="SDL76226.1"/>
    <property type="molecule type" value="Genomic_DNA"/>
</dbReference>
<organism evidence="2 3">
    <name type="scientific">Streptococcus equinus</name>
    <name type="common">Streptococcus bovis</name>
    <dbReference type="NCBI Taxonomy" id="1335"/>
    <lineage>
        <taxon>Bacteria</taxon>
        <taxon>Bacillati</taxon>
        <taxon>Bacillota</taxon>
        <taxon>Bacilli</taxon>
        <taxon>Lactobacillales</taxon>
        <taxon>Streptococcaceae</taxon>
        <taxon>Streptococcus</taxon>
    </lineage>
</organism>
<evidence type="ECO:0000256" key="1">
    <source>
        <dbReference type="SAM" id="Phobius"/>
    </source>
</evidence>
<proteinExistence type="predicted"/>